<feature type="active site" evidence="4 5">
    <location>
        <position position="326"/>
    </location>
</feature>
<evidence type="ECO:0000256" key="3">
    <source>
        <dbReference type="ARBA" id="ARBA00048267"/>
    </source>
</evidence>
<evidence type="ECO:0000256" key="1">
    <source>
        <dbReference type="ARBA" id="ARBA00022500"/>
    </source>
</evidence>
<dbReference type="PANTHER" id="PTHR42872">
    <property type="entry name" value="PROTEIN-GLUTAMATE METHYLESTERASE/PROTEIN-GLUTAMINE GLUTAMINASE"/>
    <property type="match status" value="1"/>
</dbReference>
<evidence type="ECO:0000256" key="5">
    <source>
        <dbReference type="PROSITE-ProRule" id="PRU00050"/>
    </source>
</evidence>
<dbReference type="SUPFAM" id="SSF52172">
    <property type="entry name" value="CheY-like"/>
    <property type="match status" value="1"/>
</dbReference>
<dbReference type="OrthoDB" id="9793421at2"/>
<protein>
    <recommendedName>
        <fullName evidence="4">Protein-glutamate methylesterase/protein-glutamine glutaminase</fullName>
        <ecNumber evidence="4">3.1.1.61</ecNumber>
        <ecNumber evidence="4">3.5.1.44</ecNumber>
    </recommendedName>
</protein>
<dbReference type="PANTHER" id="PTHR42872:SF3">
    <property type="entry name" value="PROTEIN-GLUTAMATE METHYLESTERASE_PROTEIN-GLUTAMINE GLUTAMINASE 1"/>
    <property type="match status" value="1"/>
</dbReference>
<evidence type="ECO:0000259" key="8">
    <source>
        <dbReference type="PROSITE" id="PS50110"/>
    </source>
</evidence>
<dbReference type="CDD" id="cd16432">
    <property type="entry name" value="CheB_Rec"/>
    <property type="match status" value="1"/>
</dbReference>
<feature type="domain" description="CheB-type methylesterase" evidence="9">
    <location>
        <begin position="195"/>
        <end position="382"/>
    </location>
</feature>
<dbReference type="EMBL" id="AAQH01000006">
    <property type="protein sequence ID" value="EAT12578.1"/>
    <property type="molecule type" value="Genomic_DNA"/>
</dbReference>
<comment type="catalytic activity">
    <reaction evidence="3 4">
        <text>[protein]-L-glutamate 5-O-methyl ester + H2O = L-glutamyl-[protein] + methanol + H(+)</text>
        <dbReference type="Rhea" id="RHEA:23236"/>
        <dbReference type="Rhea" id="RHEA-COMP:10208"/>
        <dbReference type="Rhea" id="RHEA-COMP:10311"/>
        <dbReference type="ChEBI" id="CHEBI:15377"/>
        <dbReference type="ChEBI" id="CHEBI:15378"/>
        <dbReference type="ChEBI" id="CHEBI:17790"/>
        <dbReference type="ChEBI" id="CHEBI:29973"/>
        <dbReference type="ChEBI" id="CHEBI:82795"/>
        <dbReference type="EC" id="3.1.1.61"/>
    </reaction>
</comment>
<comment type="similarity">
    <text evidence="4">Belongs to the CheB family.</text>
</comment>
<dbReference type="HAMAP" id="MF_00099">
    <property type="entry name" value="CheB_chemtxs"/>
    <property type="match status" value="1"/>
</dbReference>
<feature type="domain" description="Response regulatory" evidence="8">
    <location>
        <begin position="4"/>
        <end position="121"/>
    </location>
</feature>
<dbReference type="Proteomes" id="UP000004263">
    <property type="component" value="Unassembled WGS sequence"/>
</dbReference>
<dbReference type="GO" id="GO:0005737">
    <property type="term" value="C:cytoplasm"/>
    <property type="evidence" value="ECO:0007669"/>
    <property type="project" value="UniProtKB-SubCell"/>
</dbReference>
<dbReference type="NCBIfam" id="NF001965">
    <property type="entry name" value="PRK00742.1"/>
    <property type="match status" value="1"/>
</dbReference>
<dbReference type="PIRSF" id="PIRSF000876">
    <property type="entry name" value="RR_chemtxs_CheB"/>
    <property type="match status" value="1"/>
</dbReference>
<dbReference type="SMART" id="SM00448">
    <property type="entry name" value="REC"/>
    <property type="match status" value="1"/>
</dbReference>
<dbReference type="GO" id="GO:0006935">
    <property type="term" value="P:chemotaxis"/>
    <property type="evidence" value="ECO:0007669"/>
    <property type="project" value="UniProtKB-UniRule"/>
</dbReference>
<dbReference type="HOGENOM" id="CLU_000445_51_0_6"/>
<dbReference type="Pfam" id="PF01339">
    <property type="entry name" value="CheB_methylest"/>
    <property type="match status" value="1"/>
</dbReference>
<dbReference type="GO" id="GO:0050568">
    <property type="term" value="F:protein-glutamine glutaminase activity"/>
    <property type="evidence" value="ECO:0007669"/>
    <property type="project" value="UniProtKB-UniRule"/>
</dbReference>
<comment type="catalytic activity">
    <reaction evidence="4">
        <text>L-glutaminyl-[protein] + H2O = L-glutamyl-[protein] + NH4(+)</text>
        <dbReference type="Rhea" id="RHEA:16441"/>
        <dbReference type="Rhea" id="RHEA-COMP:10207"/>
        <dbReference type="Rhea" id="RHEA-COMP:10208"/>
        <dbReference type="ChEBI" id="CHEBI:15377"/>
        <dbReference type="ChEBI" id="CHEBI:28938"/>
        <dbReference type="ChEBI" id="CHEBI:29973"/>
        <dbReference type="ChEBI" id="CHEBI:30011"/>
        <dbReference type="EC" id="3.5.1.44"/>
    </reaction>
</comment>
<dbReference type="SUPFAM" id="SSF52738">
    <property type="entry name" value="Methylesterase CheB, C-terminal domain"/>
    <property type="match status" value="1"/>
</dbReference>
<feature type="active site" evidence="4 5">
    <location>
        <position position="234"/>
    </location>
</feature>
<evidence type="ECO:0000313" key="11">
    <source>
        <dbReference type="Proteomes" id="UP000004263"/>
    </source>
</evidence>
<comment type="domain">
    <text evidence="4">Contains a C-terminal catalytic domain, and an N-terminal region which modulates catalytic activity.</text>
</comment>
<keyword evidence="11" id="KW-1185">Reference proteome</keyword>
<organism evidence="10 11">
    <name type="scientific">Bermanella marisrubri</name>
    <dbReference type="NCBI Taxonomy" id="207949"/>
    <lineage>
        <taxon>Bacteria</taxon>
        <taxon>Pseudomonadati</taxon>
        <taxon>Pseudomonadota</taxon>
        <taxon>Gammaproteobacteria</taxon>
        <taxon>Oceanospirillales</taxon>
        <taxon>Oceanospirillaceae</taxon>
        <taxon>Bermanella</taxon>
    </lineage>
</organism>
<dbReference type="STRING" id="207949.RED65_06773"/>
<dbReference type="Gene3D" id="3.40.50.2300">
    <property type="match status" value="1"/>
</dbReference>
<reference evidence="10 11" key="1">
    <citation type="submission" date="2006-03" db="EMBL/GenBank/DDBJ databases">
        <authorList>
            <person name="Pinhassi J."/>
            <person name="Pedros-Alio C."/>
            <person name="Ferriera S."/>
            <person name="Johnson J."/>
            <person name="Kravitz S."/>
            <person name="Halpern A."/>
            <person name="Remington K."/>
            <person name="Beeson K."/>
            <person name="Tran B."/>
            <person name="Rogers Y.-H."/>
            <person name="Friedman R."/>
            <person name="Venter J.C."/>
        </authorList>
    </citation>
    <scope>NUCLEOTIDE SEQUENCE [LARGE SCALE GENOMIC DNA]</scope>
    <source>
        <strain evidence="10 11">RED65</strain>
    </source>
</reference>
<feature type="region of interest" description="Disordered" evidence="7">
    <location>
        <begin position="140"/>
        <end position="191"/>
    </location>
</feature>
<dbReference type="InterPro" id="IPR011006">
    <property type="entry name" value="CheY-like_superfamily"/>
</dbReference>
<dbReference type="GO" id="GO:0000156">
    <property type="term" value="F:phosphorelay response regulator activity"/>
    <property type="evidence" value="ECO:0007669"/>
    <property type="project" value="InterPro"/>
</dbReference>
<dbReference type="InterPro" id="IPR000673">
    <property type="entry name" value="Sig_transdc_resp-reg_Me-estase"/>
</dbReference>
<dbReference type="InterPro" id="IPR001789">
    <property type="entry name" value="Sig_transdc_resp-reg_receiver"/>
</dbReference>
<dbReference type="EC" id="3.1.1.61" evidence="4"/>
<dbReference type="GO" id="GO:0008984">
    <property type="term" value="F:protein-glutamate methylesterase activity"/>
    <property type="evidence" value="ECO:0007669"/>
    <property type="project" value="UniProtKB-UniRule"/>
</dbReference>
<dbReference type="AlphaFoldDB" id="Q1N2U1"/>
<gene>
    <name evidence="4" type="primary">cheB</name>
    <name evidence="10" type="ORF">RED65_06773</name>
</gene>
<evidence type="ECO:0000256" key="2">
    <source>
        <dbReference type="ARBA" id="ARBA00022801"/>
    </source>
</evidence>
<evidence type="ECO:0000256" key="6">
    <source>
        <dbReference type="PROSITE-ProRule" id="PRU00169"/>
    </source>
</evidence>
<comment type="subcellular location">
    <subcellularLocation>
        <location evidence="4">Cytoplasm</location>
    </subcellularLocation>
</comment>
<evidence type="ECO:0000256" key="4">
    <source>
        <dbReference type="HAMAP-Rule" id="MF_00099"/>
    </source>
</evidence>
<name>Q1N2U1_9GAMM</name>
<comment type="PTM">
    <text evidence="4">Phosphorylated by CheA. Phosphorylation of the N-terminal regulatory domain activates the methylesterase activity.</text>
</comment>
<dbReference type="InterPro" id="IPR035909">
    <property type="entry name" value="CheB_C"/>
</dbReference>
<evidence type="ECO:0000313" key="10">
    <source>
        <dbReference type="EMBL" id="EAT12578.1"/>
    </source>
</evidence>
<feature type="active site" evidence="4 5">
    <location>
        <position position="207"/>
    </location>
</feature>
<dbReference type="Gene3D" id="3.40.50.180">
    <property type="entry name" value="Methylesterase CheB, C-terminal domain"/>
    <property type="match status" value="1"/>
</dbReference>
<keyword evidence="4 6" id="KW-0597">Phosphoprotein</keyword>
<dbReference type="EC" id="3.5.1.44" evidence="4"/>
<dbReference type="InterPro" id="IPR008248">
    <property type="entry name" value="CheB-like"/>
</dbReference>
<evidence type="ECO:0000259" key="9">
    <source>
        <dbReference type="PROSITE" id="PS50122"/>
    </source>
</evidence>
<accession>Q1N2U1</accession>
<proteinExistence type="inferred from homology"/>
<sequence length="382" mass="41469">MGIKVLVVDDSMFFQKRISEILKPVASVEIIGFANNGKEAIEKAQSLKPDVITMDYEMPVMDGLTALRKIMEVAPTPVLMFSSLTYDGARVTLDALDAGAVDFLPKNFEDLQKGGPKIRETLSDKIQSVAKQFNRSPKARFTPIQTELDSDKRKGESQPARPARQLESKLDKPLASQPKASATSRFEKNTKQDTRLPTLDLIVIATSTGGPVALQKVLSQIPASFSKPIVLIQHMPATFTQAFAERLNKTCALEIKLAEDGDILKPGRALLAPGGKQLLIEKSKVRVIDGDDRVNYRPCADLTMASAAKHYPGKSLGIVLTGMGSDGCEGAKLMQQTGSPIWAQDEETSVIYGMPMAVAKAHITSAILPLQDIGPTLVKEVR</sequence>
<dbReference type="PROSITE" id="PS50110">
    <property type="entry name" value="RESPONSE_REGULATORY"/>
    <property type="match status" value="1"/>
</dbReference>
<comment type="function">
    <text evidence="4">Involved in chemotaxis. Part of a chemotaxis signal transduction system that modulates chemotaxis in response to various stimuli. Catalyzes the demethylation of specific methylglutamate residues introduced into the chemoreceptors (methyl-accepting chemotaxis proteins or MCP) by CheR. Also mediates the irreversible deamidation of specific glutamine residues to glutamic acid.</text>
</comment>
<keyword evidence="2 4" id="KW-0378">Hydrolase</keyword>
<dbReference type="PROSITE" id="PS50122">
    <property type="entry name" value="CHEB"/>
    <property type="match status" value="1"/>
</dbReference>
<feature type="modified residue" description="4-aspartylphosphate" evidence="4 6">
    <location>
        <position position="55"/>
    </location>
</feature>
<dbReference type="Pfam" id="PF00072">
    <property type="entry name" value="Response_reg"/>
    <property type="match status" value="1"/>
</dbReference>
<dbReference type="CDD" id="cd17541">
    <property type="entry name" value="REC_CheB-like"/>
    <property type="match status" value="1"/>
</dbReference>
<dbReference type="RefSeq" id="WP_007016179.1">
    <property type="nucleotide sequence ID" value="NZ_AAQH01000006.1"/>
</dbReference>
<keyword evidence="1 4" id="KW-0145">Chemotaxis</keyword>
<comment type="caution">
    <text evidence="10">The sequence shown here is derived from an EMBL/GenBank/DDBJ whole genome shotgun (WGS) entry which is preliminary data.</text>
</comment>
<evidence type="ECO:0000256" key="7">
    <source>
        <dbReference type="SAM" id="MobiDB-lite"/>
    </source>
</evidence>
<keyword evidence="4" id="KW-0963">Cytoplasm</keyword>